<keyword evidence="3 7" id="KW-0028">Amino-acid biosynthesis</keyword>
<keyword evidence="4 7" id="KW-0521">NADP</keyword>
<evidence type="ECO:0000259" key="9">
    <source>
        <dbReference type="Pfam" id="PF18317"/>
    </source>
</evidence>
<feature type="domain" description="SDH C-terminal" evidence="9">
    <location>
        <begin position="236"/>
        <end position="262"/>
    </location>
</feature>
<dbReference type="HAMAP" id="MF_00222">
    <property type="entry name" value="Shikimate_DH_AroE"/>
    <property type="match status" value="1"/>
</dbReference>
<comment type="subunit">
    <text evidence="7">Homodimer.</text>
</comment>
<dbReference type="InterPro" id="IPR013708">
    <property type="entry name" value="Shikimate_DH-bd_N"/>
</dbReference>
<reference evidence="10 11" key="1">
    <citation type="submission" date="2021-11" db="EMBL/GenBank/DDBJ databases">
        <authorList>
            <person name="Depoorter E."/>
        </authorList>
    </citation>
    <scope>NUCLEOTIDE SEQUENCE [LARGE SCALE GENOMIC DNA]</scope>
    <source>
        <strain evidence="10 11">LMG 24289</strain>
    </source>
</reference>
<name>A0ABN8BL65_9LACO</name>
<dbReference type="Pfam" id="PF18317">
    <property type="entry name" value="SDH_C"/>
    <property type="match status" value="1"/>
</dbReference>
<organism evidence="10 11">
    <name type="scientific">Periweissella fabaria</name>
    <dbReference type="NCBI Taxonomy" id="546157"/>
    <lineage>
        <taxon>Bacteria</taxon>
        <taxon>Bacillati</taxon>
        <taxon>Bacillota</taxon>
        <taxon>Bacilli</taxon>
        <taxon>Lactobacillales</taxon>
        <taxon>Lactobacillaceae</taxon>
        <taxon>Periweissella</taxon>
    </lineage>
</organism>
<sequence>MDKYGLIGDPITHSKSPRMQMAAIKSAKLNATYQLLNDHGEKLSAIMARLRKSNVAGFNVTTPFKQTIIPFLDELDVTAAKIQAVNTVKNVDGKLIGFSTDGSGFWQSVPEIEKLINVAIIGAGGAAKAIIGAAPLTVNIQVFNRESPAFDEHKAQLAALFGLELQPLSQLLTQLESVDLLINATSVGLHDNVSVLSEADFELLKANALVIDLVYRHAQTRFLEYARKTEHQTMSGLPMLVMQGAHSFKIWHDKIADIKSMELYL</sequence>
<feature type="binding site" evidence="7">
    <location>
        <position position="101"/>
    </location>
    <ligand>
        <name>shikimate</name>
        <dbReference type="ChEBI" id="CHEBI:36208"/>
    </ligand>
</feature>
<feature type="binding site" evidence="7">
    <location>
        <position position="215"/>
    </location>
    <ligand>
        <name>shikimate</name>
        <dbReference type="ChEBI" id="CHEBI:36208"/>
    </ligand>
</feature>
<dbReference type="Gene3D" id="3.40.50.10860">
    <property type="entry name" value="Leucine Dehydrogenase, chain A, domain 1"/>
    <property type="match status" value="1"/>
</dbReference>
<feature type="binding site" evidence="7">
    <location>
        <position position="61"/>
    </location>
    <ligand>
        <name>shikimate</name>
        <dbReference type="ChEBI" id="CHEBI:36208"/>
    </ligand>
</feature>
<dbReference type="PANTHER" id="PTHR21089:SF1">
    <property type="entry name" value="BIFUNCTIONAL 3-DEHYDROQUINATE DEHYDRATASE_SHIKIMATE DEHYDROGENASE, CHLOROPLASTIC"/>
    <property type="match status" value="1"/>
</dbReference>
<dbReference type="NCBIfam" id="TIGR00507">
    <property type="entry name" value="aroE"/>
    <property type="match status" value="1"/>
</dbReference>
<evidence type="ECO:0000313" key="11">
    <source>
        <dbReference type="Proteomes" id="UP000789707"/>
    </source>
</evidence>
<dbReference type="SUPFAM" id="SSF53223">
    <property type="entry name" value="Aminoacid dehydrogenase-like, N-terminal domain"/>
    <property type="match status" value="1"/>
</dbReference>
<dbReference type="InterPro" id="IPR011342">
    <property type="entry name" value="Shikimate_DH"/>
</dbReference>
<keyword evidence="6 7" id="KW-0057">Aromatic amino acid biosynthesis</keyword>
<dbReference type="Gene3D" id="3.40.50.720">
    <property type="entry name" value="NAD(P)-binding Rossmann-like Domain"/>
    <property type="match status" value="1"/>
</dbReference>
<protein>
    <recommendedName>
        <fullName evidence="2 7">Shikimate dehydrogenase (NADP(+))</fullName>
        <shortName evidence="7">SDH</shortName>
        <ecNumber evidence="2 7">1.1.1.25</ecNumber>
    </recommendedName>
</protein>
<comment type="pathway">
    <text evidence="1 7">Metabolic intermediate biosynthesis; chorismate biosynthesis; chorismate from D-erythrose 4-phosphate and phosphoenolpyruvate: step 4/7.</text>
</comment>
<feature type="binding site" evidence="7">
    <location>
        <position position="243"/>
    </location>
    <ligand>
        <name>shikimate</name>
        <dbReference type="ChEBI" id="CHEBI:36208"/>
    </ligand>
</feature>
<feature type="binding site" evidence="7">
    <location>
        <begin position="14"/>
        <end position="16"/>
    </location>
    <ligand>
        <name>shikimate</name>
        <dbReference type="ChEBI" id="CHEBI:36208"/>
    </ligand>
</feature>
<evidence type="ECO:0000256" key="1">
    <source>
        <dbReference type="ARBA" id="ARBA00004871"/>
    </source>
</evidence>
<comment type="function">
    <text evidence="7">Involved in the biosynthesis of the chorismate, which leads to the biosynthesis of aromatic amino acids. Catalyzes the reversible NADPH linked reduction of 3-dehydroshikimate (DHSA) to yield shikimate (SA).</text>
</comment>
<keyword evidence="5 7" id="KW-0560">Oxidoreductase</keyword>
<dbReference type="InterPro" id="IPR046346">
    <property type="entry name" value="Aminoacid_DH-like_N_sf"/>
</dbReference>
<dbReference type="EMBL" id="CAKKNS010000005">
    <property type="protein sequence ID" value="CAH0416888.1"/>
    <property type="molecule type" value="Genomic_DNA"/>
</dbReference>
<dbReference type="EC" id="1.1.1.25" evidence="2 7"/>
<feature type="active site" description="Proton acceptor" evidence="7">
    <location>
        <position position="65"/>
    </location>
</feature>
<evidence type="ECO:0000256" key="4">
    <source>
        <dbReference type="ARBA" id="ARBA00022857"/>
    </source>
</evidence>
<feature type="binding site" evidence="7">
    <location>
        <position position="213"/>
    </location>
    <ligand>
        <name>NADP(+)</name>
        <dbReference type="ChEBI" id="CHEBI:58349"/>
    </ligand>
</feature>
<dbReference type="PANTHER" id="PTHR21089">
    <property type="entry name" value="SHIKIMATE DEHYDROGENASE"/>
    <property type="match status" value="1"/>
</dbReference>
<dbReference type="InterPro" id="IPR036291">
    <property type="entry name" value="NAD(P)-bd_dom_sf"/>
</dbReference>
<feature type="binding site" evidence="7">
    <location>
        <position position="236"/>
    </location>
    <ligand>
        <name>NADP(+)</name>
        <dbReference type="ChEBI" id="CHEBI:58349"/>
    </ligand>
</feature>
<evidence type="ECO:0000313" key="10">
    <source>
        <dbReference type="EMBL" id="CAH0416888.1"/>
    </source>
</evidence>
<keyword evidence="11" id="KW-1185">Reference proteome</keyword>
<dbReference type="SUPFAM" id="SSF51735">
    <property type="entry name" value="NAD(P)-binding Rossmann-fold domains"/>
    <property type="match status" value="1"/>
</dbReference>
<comment type="caution">
    <text evidence="10">The sequence shown here is derived from an EMBL/GenBank/DDBJ whole genome shotgun (WGS) entry which is preliminary data.</text>
</comment>
<feature type="binding site" evidence="7">
    <location>
        <begin position="122"/>
        <end position="126"/>
    </location>
    <ligand>
        <name>NADP(+)</name>
        <dbReference type="ChEBI" id="CHEBI:58349"/>
    </ligand>
</feature>
<comment type="caution">
    <text evidence="7">Lacks conserved residue(s) required for the propagation of feature annotation.</text>
</comment>
<dbReference type="RefSeq" id="WP_230096928.1">
    <property type="nucleotide sequence ID" value="NZ_CAKKNS010000005.1"/>
</dbReference>
<evidence type="ECO:0000256" key="3">
    <source>
        <dbReference type="ARBA" id="ARBA00022605"/>
    </source>
</evidence>
<dbReference type="InterPro" id="IPR041121">
    <property type="entry name" value="SDH_C"/>
</dbReference>
<dbReference type="Proteomes" id="UP000789707">
    <property type="component" value="Unassembled WGS sequence"/>
</dbReference>
<feature type="binding site" evidence="7">
    <location>
        <position position="86"/>
    </location>
    <ligand>
        <name>shikimate</name>
        <dbReference type="ChEBI" id="CHEBI:36208"/>
    </ligand>
</feature>
<proteinExistence type="inferred from homology"/>
<dbReference type="Pfam" id="PF08501">
    <property type="entry name" value="Shikimate_dh_N"/>
    <property type="match status" value="1"/>
</dbReference>
<dbReference type="GO" id="GO:0004764">
    <property type="term" value="F:shikimate 3-dehydrogenase (NADP+) activity"/>
    <property type="evidence" value="ECO:0007669"/>
    <property type="project" value="UniProtKB-EC"/>
</dbReference>
<dbReference type="InterPro" id="IPR022893">
    <property type="entry name" value="Shikimate_DH_fam"/>
</dbReference>
<feature type="domain" description="Shikimate dehydrogenase substrate binding N-terminal" evidence="8">
    <location>
        <begin position="6"/>
        <end position="88"/>
    </location>
</feature>
<comment type="similarity">
    <text evidence="7">Belongs to the shikimate dehydrogenase family.</text>
</comment>
<comment type="catalytic activity">
    <reaction evidence="7">
        <text>shikimate + NADP(+) = 3-dehydroshikimate + NADPH + H(+)</text>
        <dbReference type="Rhea" id="RHEA:17737"/>
        <dbReference type="ChEBI" id="CHEBI:15378"/>
        <dbReference type="ChEBI" id="CHEBI:16630"/>
        <dbReference type="ChEBI" id="CHEBI:36208"/>
        <dbReference type="ChEBI" id="CHEBI:57783"/>
        <dbReference type="ChEBI" id="CHEBI:58349"/>
        <dbReference type="EC" id="1.1.1.25"/>
    </reaction>
</comment>
<evidence type="ECO:0000256" key="6">
    <source>
        <dbReference type="ARBA" id="ARBA00023141"/>
    </source>
</evidence>
<evidence type="ECO:0000256" key="5">
    <source>
        <dbReference type="ARBA" id="ARBA00023002"/>
    </source>
</evidence>
<accession>A0ABN8BL65</accession>
<evidence type="ECO:0000259" key="8">
    <source>
        <dbReference type="Pfam" id="PF08501"/>
    </source>
</evidence>
<evidence type="ECO:0000256" key="2">
    <source>
        <dbReference type="ARBA" id="ARBA00012962"/>
    </source>
</evidence>
<evidence type="ECO:0000256" key="7">
    <source>
        <dbReference type="HAMAP-Rule" id="MF_00222"/>
    </source>
</evidence>
<gene>
    <name evidence="10" type="primary">aroE_2</name>
    <name evidence="7" type="synonym">aroE</name>
    <name evidence="10" type="ORF">WFA24289_01204</name>
</gene>